<dbReference type="AlphaFoldDB" id="A0A0N5A8S5"/>
<accession>A0A0N5A8S5</accession>
<proteinExistence type="predicted"/>
<evidence type="ECO:0000313" key="2">
    <source>
        <dbReference type="WBParaSite" id="SMUV_0000048501-mRNA-1"/>
    </source>
</evidence>
<dbReference type="WBParaSite" id="SMUV_0000048501-mRNA-1">
    <property type="protein sequence ID" value="SMUV_0000048501-mRNA-1"/>
    <property type="gene ID" value="SMUV_0000048501"/>
</dbReference>
<organism evidence="1 2">
    <name type="scientific">Syphacia muris</name>
    <dbReference type="NCBI Taxonomy" id="451379"/>
    <lineage>
        <taxon>Eukaryota</taxon>
        <taxon>Metazoa</taxon>
        <taxon>Ecdysozoa</taxon>
        <taxon>Nematoda</taxon>
        <taxon>Chromadorea</taxon>
        <taxon>Rhabditida</taxon>
        <taxon>Spirurina</taxon>
        <taxon>Oxyuridomorpha</taxon>
        <taxon>Oxyuroidea</taxon>
        <taxon>Oxyuridae</taxon>
        <taxon>Syphacia</taxon>
    </lineage>
</organism>
<name>A0A0N5A8S5_9BILA</name>
<dbReference type="Proteomes" id="UP000046393">
    <property type="component" value="Unplaced"/>
</dbReference>
<evidence type="ECO:0000313" key="1">
    <source>
        <dbReference type="Proteomes" id="UP000046393"/>
    </source>
</evidence>
<protein>
    <submittedName>
        <fullName evidence="2">Saposin B-type domain-containing protein</fullName>
    </submittedName>
</protein>
<reference evidence="2" key="1">
    <citation type="submission" date="2017-02" db="UniProtKB">
        <authorList>
            <consortium name="WormBaseParasite"/>
        </authorList>
    </citation>
    <scope>IDENTIFICATION</scope>
</reference>
<sequence>MEKIADIIRCCGTCEEVSRRCLKRQNRIADVALPVFVTFDKKKRRLGRKVVYGTSDNIVRFFLSLL</sequence>
<keyword evidence="1" id="KW-1185">Reference proteome</keyword>